<reference evidence="1" key="2">
    <citation type="journal article" date="2016" name="Fungal Biol.">
        <title>Ochratoxin A production by Penicillium thymicola.</title>
        <authorList>
            <person name="Nguyen H.D.T."/>
            <person name="McMullin D.R."/>
            <person name="Ponomareva E."/>
            <person name="Riley R."/>
            <person name="Pomraning K.R."/>
            <person name="Baker S.E."/>
            <person name="Seifert K.A."/>
        </authorList>
    </citation>
    <scope>NUCLEOTIDE SEQUENCE</scope>
    <source>
        <strain evidence="1">DAOM 180753</strain>
    </source>
</reference>
<dbReference type="Proteomes" id="UP001227192">
    <property type="component" value="Unassembled WGS sequence"/>
</dbReference>
<evidence type="ECO:0000313" key="1">
    <source>
        <dbReference type="EMBL" id="KAJ9480633.1"/>
    </source>
</evidence>
<protein>
    <submittedName>
        <fullName evidence="1">Uncharacterized protein</fullName>
    </submittedName>
</protein>
<proteinExistence type="predicted"/>
<dbReference type="EMBL" id="LACB01001219">
    <property type="protein sequence ID" value="KAJ9480633.1"/>
    <property type="molecule type" value="Genomic_DNA"/>
</dbReference>
<name>A0AAI9T581_PENTH</name>
<reference evidence="1" key="1">
    <citation type="submission" date="2015-06" db="EMBL/GenBank/DDBJ databases">
        <authorList>
            <person name="Nguyen H."/>
        </authorList>
    </citation>
    <scope>NUCLEOTIDE SEQUENCE</scope>
    <source>
        <strain evidence="1">DAOM 180753</strain>
    </source>
</reference>
<accession>A0AAI9T581</accession>
<keyword evidence="2" id="KW-1185">Reference proteome</keyword>
<evidence type="ECO:0000313" key="2">
    <source>
        <dbReference type="Proteomes" id="UP001227192"/>
    </source>
</evidence>
<organism evidence="1 2">
    <name type="scientific">Penicillium thymicola</name>
    <dbReference type="NCBI Taxonomy" id="293382"/>
    <lineage>
        <taxon>Eukaryota</taxon>
        <taxon>Fungi</taxon>
        <taxon>Dikarya</taxon>
        <taxon>Ascomycota</taxon>
        <taxon>Pezizomycotina</taxon>
        <taxon>Eurotiomycetes</taxon>
        <taxon>Eurotiomycetidae</taxon>
        <taxon>Eurotiales</taxon>
        <taxon>Aspergillaceae</taxon>
        <taxon>Penicillium</taxon>
    </lineage>
</organism>
<gene>
    <name evidence="1" type="ORF">VN97_g12910</name>
</gene>
<comment type="caution">
    <text evidence="1">The sequence shown here is derived from an EMBL/GenBank/DDBJ whole genome shotgun (WGS) entry which is preliminary data.</text>
</comment>
<dbReference type="AlphaFoldDB" id="A0AAI9T581"/>
<sequence length="120" mass="13963">MQIRLRRGRAAKGQMPEFCLILNWQKSKYLNYYNGDFIIFCQSEDFLQYLCKSKSLAFNDCLQKARYLSREIHQNTQTYDMNSREMRSTSSFEIGGMGDKGRRYIGGANVCIYSLPLPSS</sequence>